<sequence length="75" mass="7761">MLCCRLAASGGGGRGEMDGEEQGKHDEKESRKVGGHPESNHVENHHGIPRQYYHDWGSSPVGSDGGGGGSDDGSG</sequence>
<organism evidence="2 3">
    <name type="scientific">Vitis vinifera</name>
    <name type="common">Grape</name>
    <dbReference type="NCBI Taxonomy" id="29760"/>
    <lineage>
        <taxon>Eukaryota</taxon>
        <taxon>Viridiplantae</taxon>
        <taxon>Streptophyta</taxon>
        <taxon>Embryophyta</taxon>
        <taxon>Tracheophyta</taxon>
        <taxon>Spermatophyta</taxon>
        <taxon>Magnoliopsida</taxon>
        <taxon>eudicotyledons</taxon>
        <taxon>Gunneridae</taxon>
        <taxon>Pentapetalae</taxon>
        <taxon>rosids</taxon>
        <taxon>Vitales</taxon>
        <taxon>Vitaceae</taxon>
        <taxon>Viteae</taxon>
        <taxon>Vitis</taxon>
    </lineage>
</organism>
<accession>F6HR36</accession>
<gene>
    <name evidence="2" type="ordered locus">VIT_08s0040g01660</name>
</gene>
<proteinExistence type="predicted"/>
<dbReference type="Proteomes" id="UP000009183">
    <property type="component" value="Chromosome 8"/>
</dbReference>
<evidence type="ECO:0000256" key="1">
    <source>
        <dbReference type="SAM" id="MobiDB-lite"/>
    </source>
</evidence>
<dbReference type="PANTHER" id="PTHR36040:SF5">
    <property type="entry name" value="TRANSMEMBRANE PROTEIN"/>
    <property type="match status" value="1"/>
</dbReference>
<dbReference type="PaxDb" id="29760-VIT_08s0040g01660.t01"/>
<reference evidence="3" key="1">
    <citation type="journal article" date="2007" name="Nature">
        <title>The grapevine genome sequence suggests ancestral hexaploidization in major angiosperm phyla.</title>
        <authorList>
            <consortium name="The French-Italian Public Consortium for Grapevine Genome Characterization."/>
            <person name="Jaillon O."/>
            <person name="Aury J.-M."/>
            <person name="Noel B."/>
            <person name="Policriti A."/>
            <person name="Clepet C."/>
            <person name="Casagrande A."/>
            <person name="Choisne N."/>
            <person name="Aubourg S."/>
            <person name="Vitulo N."/>
            <person name="Jubin C."/>
            <person name="Vezzi A."/>
            <person name="Legeai F."/>
            <person name="Hugueney P."/>
            <person name="Dasilva C."/>
            <person name="Horner D."/>
            <person name="Mica E."/>
            <person name="Jublot D."/>
            <person name="Poulain J."/>
            <person name="Bruyere C."/>
            <person name="Billault A."/>
            <person name="Segurens B."/>
            <person name="Gouyvenoux M."/>
            <person name="Ugarte E."/>
            <person name="Cattonaro F."/>
            <person name="Anthouard V."/>
            <person name="Vico V."/>
            <person name="Del Fabbro C."/>
            <person name="Alaux M."/>
            <person name="Di Gaspero G."/>
            <person name="Dumas V."/>
            <person name="Felice N."/>
            <person name="Paillard S."/>
            <person name="Juman I."/>
            <person name="Moroldo M."/>
            <person name="Scalabrin S."/>
            <person name="Canaguier A."/>
            <person name="Le Clainche I."/>
            <person name="Malacrida G."/>
            <person name="Durand E."/>
            <person name="Pesole G."/>
            <person name="Laucou V."/>
            <person name="Chatelet P."/>
            <person name="Merdinoglu D."/>
            <person name="Delledonne M."/>
            <person name="Pezzotti M."/>
            <person name="Lecharny A."/>
            <person name="Scarpelli C."/>
            <person name="Artiguenave F."/>
            <person name="Pe M.E."/>
            <person name="Valle G."/>
            <person name="Morgante M."/>
            <person name="Caboche M."/>
            <person name="Adam-Blondon A.-F."/>
            <person name="Weissenbach J."/>
            <person name="Quetier F."/>
            <person name="Wincker P."/>
        </authorList>
    </citation>
    <scope>NUCLEOTIDE SEQUENCE [LARGE SCALE GENOMIC DNA]</scope>
    <source>
        <strain evidence="3">cv. Pinot noir / PN40024</strain>
    </source>
</reference>
<evidence type="ECO:0000313" key="3">
    <source>
        <dbReference type="Proteomes" id="UP000009183"/>
    </source>
</evidence>
<feature type="compositionally biased region" description="Basic and acidic residues" evidence="1">
    <location>
        <begin position="15"/>
        <end position="32"/>
    </location>
</feature>
<keyword evidence="3" id="KW-1185">Reference proteome</keyword>
<protein>
    <submittedName>
        <fullName evidence="2">Uncharacterized protein</fullName>
    </submittedName>
</protein>
<name>F6HR36_VITVI</name>
<evidence type="ECO:0000313" key="2">
    <source>
        <dbReference type="EMBL" id="CCB57085.1"/>
    </source>
</evidence>
<feature type="region of interest" description="Disordered" evidence="1">
    <location>
        <begin position="1"/>
        <end position="75"/>
    </location>
</feature>
<dbReference type="PANTHER" id="PTHR36040">
    <property type="entry name" value="OS04G0188500 PROTEIN"/>
    <property type="match status" value="1"/>
</dbReference>
<dbReference type="AlphaFoldDB" id="F6HR36"/>
<feature type="compositionally biased region" description="Gly residues" evidence="1">
    <location>
        <begin position="63"/>
        <end position="75"/>
    </location>
</feature>
<dbReference type="InParanoid" id="F6HR36"/>
<dbReference type="EMBL" id="FN596008">
    <property type="protein sequence ID" value="CCB57085.1"/>
    <property type="molecule type" value="Genomic_DNA"/>
</dbReference>
<dbReference type="HOGENOM" id="CLU_2676151_0_0_1"/>